<organism evidence="2 3">
    <name type="scientific">Pontibacter rugosus</name>
    <dbReference type="NCBI Taxonomy" id="1745966"/>
    <lineage>
        <taxon>Bacteria</taxon>
        <taxon>Pseudomonadati</taxon>
        <taxon>Bacteroidota</taxon>
        <taxon>Cytophagia</taxon>
        <taxon>Cytophagales</taxon>
        <taxon>Hymenobacteraceae</taxon>
        <taxon>Pontibacter</taxon>
    </lineage>
</organism>
<protein>
    <submittedName>
        <fullName evidence="2">Uncharacterized protein</fullName>
    </submittedName>
</protein>
<keyword evidence="1" id="KW-0472">Membrane</keyword>
<dbReference type="Proteomes" id="UP001597094">
    <property type="component" value="Unassembled WGS sequence"/>
</dbReference>
<name>A0ABW3SLA5_9BACT</name>
<feature type="transmembrane region" description="Helical" evidence="1">
    <location>
        <begin position="21"/>
        <end position="44"/>
    </location>
</feature>
<keyword evidence="3" id="KW-1185">Reference proteome</keyword>
<sequence>MIEEEKLNSTDKSRIKLEMKQVIISFLAVGIIIAIIIGASIIYIQMSDRQLIVKSTAVSILLLVVVSGFAAFLYHALKAYLQDLKNDSKRTYSGQITDKPTNTNWGWHGNPAADSSSQPKLIEHFIVVDNQRIQVEEEVYGRFEVGDWVSMYFTTQSSILLEIKQESRSGNKV</sequence>
<feature type="transmembrane region" description="Helical" evidence="1">
    <location>
        <begin position="56"/>
        <end position="77"/>
    </location>
</feature>
<reference evidence="3" key="1">
    <citation type="journal article" date="2019" name="Int. J. Syst. Evol. Microbiol.">
        <title>The Global Catalogue of Microorganisms (GCM) 10K type strain sequencing project: providing services to taxonomists for standard genome sequencing and annotation.</title>
        <authorList>
            <consortium name="The Broad Institute Genomics Platform"/>
            <consortium name="The Broad Institute Genome Sequencing Center for Infectious Disease"/>
            <person name="Wu L."/>
            <person name="Ma J."/>
        </authorList>
    </citation>
    <scope>NUCLEOTIDE SEQUENCE [LARGE SCALE GENOMIC DNA]</scope>
    <source>
        <strain evidence="3">JCM 31319</strain>
    </source>
</reference>
<keyword evidence="1" id="KW-0812">Transmembrane</keyword>
<evidence type="ECO:0000313" key="2">
    <source>
        <dbReference type="EMBL" id="MFD1184996.1"/>
    </source>
</evidence>
<proteinExistence type="predicted"/>
<evidence type="ECO:0000256" key="1">
    <source>
        <dbReference type="SAM" id="Phobius"/>
    </source>
</evidence>
<gene>
    <name evidence="2" type="ORF">ACFQ2O_02175</name>
</gene>
<comment type="caution">
    <text evidence="2">The sequence shown here is derived from an EMBL/GenBank/DDBJ whole genome shotgun (WGS) entry which is preliminary data.</text>
</comment>
<keyword evidence="1" id="KW-1133">Transmembrane helix</keyword>
<dbReference type="RefSeq" id="WP_377522540.1">
    <property type="nucleotide sequence ID" value="NZ_JBHTLD010000009.1"/>
</dbReference>
<dbReference type="EMBL" id="JBHTLD010000009">
    <property type="protein sequence ID" value="MFD1184996.1"/>
    <property type="molecule type" value="Genomic_DNA"/>
</dbReference>
<accession>A0ABW3SLA5</accession>
<evidence type="ECO:0000313" key="3">
    <source>
        <dbReference type="Proteomes" id="UP001597094"/>
    </source>
</evidence>